<name>A0A0K2UEV7_LEPSM</name>
<dbReference type="AlphaFoldDB" id="A0A0K2UEV7"/>
<accession>A0A0K2UEV7</accession>
<organism evidence="1">
    <name type="scientific">Lepeophtheirus salmonis</name>
    <name type="common">Salmon louse</name>
    <name type="synonym">Caligus salmonis</name>
    <dbReference type="NCBI Taxonomy" id="72036"/>
    <lineage>
        <taxon>Eukaryota</taxon>
        <taxon>Metazoa</taxon>
        <taxon>Ecdysozoa</taxon>
        <taxon>Arthropoda</taxon>
        <taxon>Crustacea</taxon>
        <taxon>Multicrustacea</taxon>
        <taxon>Hexanauplia</taxon>
        <taxon>Copepoda</taxon>
        <taxon>Siphonostomatoida</taxon>
        <taxon>Caligidae</taxon>
        <taxon>Lepeophtheirus</taxon>
    </lineage>
</organism>
<reference evidence="1" key="1">
    <citation type="submission" date="2014-05" db="EMBL/GenBank/DDBJ databases">
        <authorList>
            <person name="Chronopoulou M."/>
        </authorList>
    </citation>
    <scope>NUCLEOTIDE SEQUENCE</scope>
    <source>
        <tissue evidence="1">Whole organism</tissue>
    </source>
</reference>
<protein>
    <submittedName>
        <fullName evidence="1">Uncharacterized protein</fullName>
    </submittedName>
</protein>
<evidence type="ECO:0000313" key="1">
    <source>
        <dbReference type="EMBL" id="CDW36595.1"/>
    </source>
</evidence>
<dbReference type="EMBL" id="HACA01019235">
    <property type="protein sequence ID" value="CDW36596.1"/>
    <property type="molecule type" value="Transcribed_RNA"/>
</dbReference>
<proteinExistence type="predicted"/>
<sequence length="71" mass="8316">MLVGEAINISSRYTKTFLIRIYELLEYLASVFKPKWRNYSCFIDGVFTHGLAPKSLKFGRGYRSRSIMLFN</sequence>
<dbReference type="EMBL" id="HACA01019234">
    <property type="protein sequence ID" value="CDW36595.1"/>
    <property type="molecule type" value="Transcribed_RNA"/>
</dbReference>